<reference evidence="1 2" key="1">
    <citation type="submission" date="2019-06" db="EMBL/GenBank/DDBJ databases">
        <authorList>
            <person name="Agostino C.J."/>
            <person name="Dionne E.N."/>
            <person name="Schmitt O.J."/>
            <person name="Otalvaro S."/>
            <person name="Cornely K."/>
            <person name="Butela K.A."/>
            <person name="Garlena R.A."/>
            <person name="Russell D.A."/>
            <person name="Pope W.H."/>
            <person name="Jacobs-Sera D."/>
            <person name="Hatfull G.F."/>
        </authorList>
    </citation>
    <scope>NUCLEOTIDE SEQUENCE [LARGE SCALE GENOMIC DNA]</scope>
</reference>
<proteinExistence type="predicted"/>
<evidence type="ECO:0000313" key="2">
    <source>
        <dbReference type="Proteomes" id="UP000317635"/>
    </source>
</evidence>
<dbReference type="Proteomes" id="UP000317635">
    <property type="component" value="Segment"/>
</dbReference>
<dbReference type="KEGG" id="vg:64868740"/>
<dbReference type="EMBL" id="MN096372">
    <property type="protein sequence ID" value="QDK03170.1"/>
    <property type="molecule type" value="Genomic_DNA"/>
</dbReference>
<name>A0A514U2J5_9CAUD</name>
<dbReference type="GeneID" id="64868740"/>
<evidence type="ECO:0000313" key="1">
    <source>
        <dbReference type="EMBL" id="QDK03170.1"/>
    </source>
</evidence>
<gene>
    <name evidence="1" type="primary">77</name>
    <name evidence="1" type="ORF">SEA_ZOLITA_77</name>
</gene>
<keyword evidence="2" id="KW-1185">Reference proteome</keyword>
<dbReference type="Pfam" id="PF24256">
    <property type="entry name" value="DUF7457"/>
    <property type="match status" value="1"/>
</dbReference>
<dbReference type="RefSeq" id="YP_010060873.1">
    <property type="nucleotide sequence ID" value="NC_054776.1"/>
</dbReference>
<accession>A0A514U2J5</accession>
<organism evidence="1 2">
    <name type="scientific">Mycobacterium phage Zolita</name>
    <dbReference type="NCBI Taxonomy" id="2593355"/>
    <lineage>
        <taxon>Viruses</taxon>
        <taxon>Duplodnaviria</taxon>
        <taxon>Heunggongvirae</taxon>
        <taxon>Uroviricota</taxon>
        <taxon>Caudoviricetes</taxon>
        <taxon>Benedictvirus</taxon>
        <taxon>Benedictvirus zolita</taxon>
    </lineage>
</organism>
<protein>
    <submittedName>
        <fullName evidence="1">Uncharacterized protein</fullName>
    </submittedName>
</protein>
<sequence>MKSPFSKTTQAKIAACEALGLSYWADHPATGCMWAVDDQQQAFVVRWYRSTGMVALVTVGEPIDELRWDRNGNTRIRKKYPIIGGELVKIPA</sequence>
<dbReference type="InterPro" id="IPR055880">
    <property type="entry name" value="DUF7457"/>
</dbReference>